<dbReference type="InterPro" id="IPR036457">
    <property type="entry name" value="PPM-type-like_dom_sf"/>
</dbReference>
<keyword evidence="2" id="KW-0378">Hydrolase</keyword>
<dbReference type="EMBL" id="CAJNJA010050142">
    <property type="protein sequence ID" value="CAE7840132.1"/>
    <property type="molecule type" value="Genomic_DNA"/>
</dbReference>
<accession>A0A812ZVZ8</accession>
<comment type="caution">
    <text evidence="5">The sequence shown here is derived from an EMBL/GenBank/DDBJ whole genome shotgun (WGS) entry which is preliminary data.</text>
</comment>
<proteinExistence type="predicted"/>
<dbReference type="GO" id="GO:0016579">
    <property type="term" value="P:protein deubiquitination"/>
    <property type="evidence" value="ECO:0007669"/>
    <property type="project" value="InterPro"/>
</dbReference>
<dbReference type="SUPFAM" id="SSF81606">
    <property type="entry name" value="PP2C-like"/>
    <property type="match status" value="1"/>
</dbReference>
<sequence length="560" mass="61630">MPSVAQPVDALHHGLRPTYRARGLENQSGANHCFLNVVIQALWNLQSFRKRLLQAPCHTHSHAASSYGALARPAGNDHCCYCALKSLFHEFAVSDRDVLPPDALRKALSLAYNAQGRFQSGDMEDATETIEVILGILHACSLSSSLAPSASPRAQCVHAEFIEEASRFGCHPLCLSHEVFGVEYVDVPRCTFCGATGEPTVTSAFTYGVYVTELLECREHLAGQVHSEGADSLGAMGLWQSIHLVPVTRRTLATERFLTRQPQTFLLSLAWPSSSPTREQLIQVLSMIQARLYMTEIFETSAETSVLYGLRGLVCYSGMHYVALFWCPSQRHWVLFDDTCVQEKEDWSSAARVLLSGLFVPTLVFYERVQADAALEESLEELAQQVCELEVVLVGSSLGAIAIVVVTRSQTLGTLVPLPSMDREETQTLPVQEDFLRSTRLSVDHRPTDAAEARRIREEGGFVTMGRVSGELAVSRALGDLLLKNSGLSCKPSVRAHDAKRDLALVLASDGLWDFAEEKEVAKVVVSCSRNGLDHVAHRLVQEAQRTGSMDNITCLVIFM</sequence>
<protein>
    <submittedName>
        <fullName evidence="5">Usp54 protein</fullName>
    </submittedName>
</protein>
<dbReference type="Proteomes" id="UP000601435">
    <property type="component" value="Unassembled WGS sequence"/>
</dbReference>
<evidence type="ECO:0000256" key="1">
    <source>
        <dbReference type="ARBA" id="ARBA00022786"/>
    </source>
</evidence>
<dbReference type="Gene3D" id="3.60.40.10">
    <property type="entry name" value="PPM-type phosphatase domain"/>
    <property type="match status" value="1"/>
</dbReference>
<dbReference type="Gene3D" id="3.90.70.10">
    <property type="entry name" value="Cysteine proteinases"/>
    <property type="match status" value="1"/>
</dbReference>
<evidence type="ECO:0000313" key="5">
    <source>
        <dbReference type="EMBL" id="CAE7840132.1"/>
    </source>
</evidence>
<dbReference type="OrthoDB" id="10264738at2759"/>
<dbReference type="Pfam" id="PF00481">
    <property type="entry name" value="PP2C"/>
    <property type="match status" value="1"/>
</dbReference>
<dbReference type="AlphaFoldDB" id="A0A812ZVZ8"/>
<dbReference type="GO" id="GO:0004843">
    <property type="term" value="F:cysteine-type deubiquitinase activity"/>
    <property type="evidence" value="ECO:0007669"/>
    <property type="project" value="InterPro"/>
</dbReference>
<dbReference type="PANTHER" id="PTHR22975:SF9">
    <property type="entry name" value="ECHINUS SPLICE FORM 3"/>
    <property type="match status" value="1"/>
</dbReference>
<dbReference type="PROSITE" id="PS50235">
    <property type="entry name" value="USP_3"/>
    <property type="match status" value="1"/>
</dbReference>
<keyword evidence="1" id="KW-0833">Ubl conjugation pathway</keyword>
<dbReference type="SUPFAM" id="SSF54001">
    <property type="entry name" value="Cysteine proteinases"/>
    <property type="match status" value="1"/>
</dbReference>
<dbReference type="InterPro" id="IPR001932">
    <property type="entry name" value="PPM-type_phosphatase-like_dom"/>
</dbReference>
<dbReference type="Pfam" id="PF00443">
    <property type="entry name" value="UCH"/>
    <property type="match status" value="1"/>
</dbReference>
<evidence type="ECO:0000256" key="2">
    <source>
        <dbReference type="ARBA" id="ARBA00022801"/>
    </source>
</evidence>
<evidence type="ECO:0000259" key="3">
    <source>
        <dbReference type="PROSITE" id="PS50235"/>
    </source>
</evidence>
<evidence type="ECO:0000259" key="4">
    <source>
        <dbReference type="PROSITE" id="PS51746"/>
    </source>
</evidence>
<gene>
    <name evidence="5" type="primary">Usp54</name>
    <name evidence="5" type="ORF">SNEC2469_LOCUS25431</name>
</gene>
<name>A0A812ZVZ8_9DINO</name>
<dbReference type="InterPro" id="IPR028889">
    <property type="entry name" value="USP"/>
</dbReference>
<keyword evidence="6" id="KW-1185">Reference proteome</keyword>
<reference evidence="5" key="1">
    <citation type="submission" date="2021-02" db="EMBL/GenBank/DDBJ databases">
        <authorList>
            <person name="Dougan E. K."/>
            <person name="Rhodes N."/>
            <person name="Thang M."/>
            <person name="Chan C."/>
        </authorList>
    </citation>
    <scope>NUCLEOTIDE SEQUENCE</scope>
</reference>
<feature type="domain" description="USP" evidence="3">
    <location>
        <begin position="22"/>
        <end position="369"/>
    </location>
</feature>
<feature type="domain" description="PPM-type phosphatase" evidence="4">
    <location>
        <begin position="338"/>
        <end position="560"/>
    </location>
</feature>
<dbReference type="PROSITE" id="PS51746">
    <property type="entry name" value="PPM_2"/>
    <property type="match status" value="1"/>
</dbReference>
<dbReference type="CDD" id="cd00143">
    <property type="entry name" value="PP2Cc"/>
    <property type="match status" value="1"/>
</dbReference>
<dbReference type="InterPro" id="IPR052398">
    <property type="entry name" value="Ubiquitin_hydrolase_53/54"/>
</dbReference>
<dbReference type="PANTHER" id="PTHR22975">
    <property type="entry name" value="UBIQUITIN SPECIFIC PROTEINASE"/>
    <property type="match status" value="1"/>
</dbReference>
<organism evidence="5 6">
    <name type="scientific">Symbiodinium necroappetens</name>
    <dbReference type="NCBI Taxonomy" id="1628268"/>
    <lineage>
        <taxon>Eukaryota</taxon>
        <taxon>Sar</taxon>
        <taxon>Alveolata</taxon>
        <taxon>Dinophyceae</taxon>
        <taxon>Suessiales</taxon>
        <taxon>Symbiodiniaceae</taxon>
        <taxon>Symbiodinium</taxon>
    </lineage>
</organism>
<dbReference type="SMART" id="SM00332">
    <property type="entry name" value="PP2Cc"/>
    <property type="match status" value="1"/>
</dbReference>
<dbReference type="InterPro" id="IPR001394">
    <property type="entry name" value="Peptidase_C19_UCH"/>
</dbReference>
<dbReference type="InterPro" id="IPR038765">
    <property type="entry name" value="Papain-like_cys_pep_sf"/>
</dbReference>
<evidence type="ECO:0000313" key="6">
    <source>
        <dbReference type="Proteomes" id="UP000601435"/>
    </source>
</evidence>